<dbReference type="Proteomes" id="UP001516400">
    <property type="component" value="Unassembled WGS sequence"/>
</dbReference>
<accession>A0ABD2NMG9</accession>
<gene>
    <name evidence="1" type="ORF">HHI36_017257</name>
</gene>
<dbReference type="EMBL" id="JABFTP020000124">
    <property type="protein sequence ID" value="KAL3279749.1"/>
    <property type="molecule type" value="Genomic_DNA"/>
</dbReference>
<dbReference type="AlphaFoldDB" id="A0ABD2NMG9"/>
<name>A0ABD2NMG9_9CUCU</name>
<comment type="caution">
    <text evidence="1">The sequence shown here is derived from an EMBL/GenBank/DDBJ whole genome shotgun (WGS) entry which is preliminary data.</text>
</comment>
<evidence type="ECO:0000313" key="2">
    <source>
        <dbReference type="Proteomes" id="UP001516400"/>
    </source>
</evidence>
<reference evidence="1 2" key="1">
    <citation type="journal article" date="2021" name="BMC Biol.">
        <title>Horizontally acquired antibacterial genes associated with adaptive radiation of ladybird beetles.</title>
        <authorList>
            <person name="Li H.S."/>
            <person name="Tang X.F."/>
            <person name="Huang Y.H."/>
            <person name="Xu Z.Y."/>
            <person name="Chen M.L."/>
            <person name="Du X.Y."/>
            <person name="Qiu B.Y."/>
            <person name="Chen P.T."/>
            <person name="Zhang W."/>
            <person name="Slipinski A."/>
            <person name="Escalona H.E."/>
            <person name="Waterhouse R.M."/>
            <person name="Zwick A."/>
            <person name="Pang H."/>
        </authorList>
    </citation>
    <scope>NUCLEOTIDE SEQUENCE [LARGE SCALE GENOMIC DNA]</scope>
    <source>
        <strain evidence="1">SYSU2018</strain>
    </source>
</reference>
<sequence>MIITRALVKVSNTQDDLFHITSGIKKETRYLQDANDIGAIARTKVLLLEIVDLIDENSEEMGHKNNVYE</sequence>
<proteinExistence type="predicted"/>
<protein>
    <submittedName>
        <fullName evidence="1">Uncharacterized protein</fullName>
    </submittedName>
</protein>
<feature type="non-terminal residue" evidence="1">
    <location>
        <position position="69"/>
    </location>
</feature>
<organism evidence="1 2">
    <name type="scientific">Cryptolaemus montrouzieri</name>
    <dbReference type="NCBI Taxonomy" id="559131"/>
    <lineage>
        <taxon>Eukaryota</taxon>
        <taxon>Metazoa</taxon>
        <taxon>Ecdysozoa</taxon>
        <taxon>Arthropoda</taxon>
        <taxon>Hexapoda</taxon>
        <taxon>Insecta</taxon>
        <taxon>Pterygota</taxon>
        <taxon>Neoptera</taxon>
        <taxon>Endopterygota</taxon>
        <taxon>Coleoptera</taxon>
        <taxon>Polyphaga</taxon>
        <taxon>Cucujiformia</taxon>
        <taxon>Coccinelloidea</taxon>
        <taxon>Coccinellidae</taxon>
        <taxon>Scymninae</taxon>
        <taxon>Scymnini</taxon>
        <taxon>Cryptolaemus</taxon>
    </lineage>
</organism>
<keyword evidence="2" id="KW-1185">Reference proteome</keyword>
<evidence type="ECO:0000313" key="1">
    <source>
        <dbReference type="EMBL" id="KAL3279749.1"/>
    </source>
</evidence>